<proteinExistence type="predicted"/>
<dbReference type="Proteomes" id="UP001199469">
    <property type="component" value="Unassembled WGS sequence"/>
</dbReference>
<accession>A0ABS8P8A9</accession>
<feature type="region of interest" description="Disordered" evidence="1">
    <location>
        <begin position="1"/>
        <end position="22"/>
    </location>
</feature>
<evidence type="ECO:0000313" key="3">
    <source>
        <dbReference type="Proteomes" id="UP001199469"/>
    </source>
</evidence>
<evidence type="ECO:0000256" key="1">
    <source>
        <dbReference type="SAM" id="MobiDB-lite"/>
    </source>
</evidence>
<sequence length="46" mass="4761">MSAPTDPRPVATRRDGFGPAPDVVAVREGEGIVRVPTPFGPTARGC</sequence>
<gene>
    <name evidence="2" type="ORF">LQ327_14180</name>
</gene>
<keyword evidence="3" id="KW-1185">Reference proteome</keyword>
<name>A0ABS8P8A9_9PSEU</name>
<dbReference type="RefSeq" id="WP_230734551.1">
    <property type="nucleotide sequence ID" value="NZ_JAJNDB010000002.1"/>
</dbReference>
<dbReference type="EMBL" id="JAJNDB010000002">
    <property type="protein sequence ID" value="MCD2194517.1"/>
    <property type="molecule type" value="Genomic_DNA"/>
</dbReference>
<organism evidence="2 3">
    <name type="scientific">Actinomycetospora endophytica</name>
    <dbReference type="NCBI Taxonomy" id="2291215"/>
    <lineage>
        <taxon>Bacteria</taxon>
        <taxon>Bacillati</taxon>
        <taxon>Actinomycetota</taxon>
        <taxon>Actinomycetes</taxon>
        <taxon>Pseudonocardiales</taxon>
        <taxon>Pseudonocardiaceae</taxon>
        <taxon>Actinomycetospora</taxon>
    </lineage>
</organism>
<protein>
    <submittedName>
        <fullName evidence="2">Uncharacterized protein</fullName>
    </submittedName>
</protein>
<comment type="caution">
    <text evidence="2">The sequence shown here is derived from an EMBL/GenBank/DDBJ whole genome shotgun (WGS) entry which is preliminary data.</text>
</comment>
<reference evidence="2 3" key="1">
    <citation type="submission" date="2021-11" db="EMBL/GenBank/DDBJ databases">
        <title>Draft genome sequence of Actinomycetospora sp. SF1 isolated from the rhizosphere soil.</title>
        <authorList>
            <person name="Duangmal K."/>
            <person name="Chantavorakit T."/>
        </authorList>
    </citation>
    <scope>NUCLEOTIDE SEQUENCE [LARGE SCALE GENOMIC DNA]</scope>
    <source>
        <strain evidence="2 3">TBRC 5722</strain>
    </source>
</reference>
<evidence type="ECO:0000313" key="2">
    <source>
        <dbReference type="EMBL" id="MCD2194517.1"/>
    </source>
</evidence>